<dbReference type="InParanoid" id="A0A165C7A8"/>
<protein>
    <submittedName>
        <fullName evidence="2">Uncharacterized protein</fullName>
    </submittedName>
</protein>
<evidence type="ECO:0000256" key="1">
    <source>
        <dbReference type="SAM" id="MobiDB-lite"/>
    </source>
</evidence>
<evidence type="ECO:0000313" key="3">
    <source>
        <dbReference type="Proteomes" id="UP000076842"/>
    </source>
</evidence>
<name>A0A165C7A8_9BASI</name>
<feature type="region of interest" description="Disordered" evidence="1">
    <location>
        <begin position="575"/>
        <end position="602"/>
    </location>
</feature>
<organism evidence="2 3">
    <name type="scientific">Calocera cornea HHB12733</name>
    <dbReference type="NCBI Taxonomy" id="1353952"/>
    <lineage>
        <taxon>Eukaryota</taxon>
        <taxon>Fungi</taxon>
        <taxon>Dikarya</taxon>
        <taxon>Basidiomycota</taxon>
        <taxon>Agaricomycotina</taxon>
        <taxon>Dacrymycetes</taxon>
        <taxon>Dacrymycetales</taxon>
        <taxon>Dacrymycetaceae</taxon>
        <taxon>Calocera</taxon>
    </lineage>
</organism>
<accession>A0A165C7A8</accession>
<feature type="compositionally biased region" description="Acidic residues" evidence="1">
    <location>
        <begin position="590"/>
        <end position="602"/>
    </location>
</feature>
<reference evidence="2 3" key="1">
    <citation type="journal article" date="2016" name="Mol. Biol. Evol.">
        <title>Comparative Genomics of Early-Diverging Mushroom-Forming Fungi Provides Insights into the Origins of Lignocellulose Decay Capabilities.</title>
        <authorList>
            <person name="Nagy L.G."/>
            <person name="Riley R."/>
            <person name="Tritt A."/>
            <person name="Adam C."/>
            <person name="Daum C."/>
            <person name="Floudas D."/>
            <person name="Sun H."/>
            <person name="Yadav J.S."/>
            <person name="Pangilinan J."/>
            <person name="Larsson K.H."/>
            <person name="Matsuura K."/>
            <person name="Barry K."/>
            <person name="Labutti K."/>
            <person name="Kuo R."/>
            <person name="Ohm R.A."/>
            <person name="Bhattacharya S.S."/>
            <person name="Shirouzu T."/>
            <person name="Yoshinaga Y."/>
            <person name="Martin F.M."/>
            <person name="Grigoriev I.V."/>
            <person name="Hibbett D.S."/>
        </authorList>
    </citation>
    <scope>NUCLEOTIDE SEQUENCE [LARGE SCALE GENOMIC DNA]</scope>
    <source>
        <strain evidence="2 3">HHB12733</strain>
    </source>
</reference>
<sequence length="602" mass="66531">MALDSLQSPLDARTKQGSAGGDPPSGLPPEVLRMIVASVADGTPAGLHALQQLSRSTHTFRELALEQWGQAPKRCLADLAFRLPQHAYAALSAVSPRDEQLSAPEKKHISSYLMHMRKVVIDLDSSTDALLLDQFLHWNLTKPWFSRNHHLVLFASTLEECPRYLHHLFTSTICKLDLLLSGTASAFSLDTMSGCLDAVKSTLKGMTYKFSDYDSAVFAAIRKTTELKSFACCSSGAELRAELEERDAIPALANAVPDCCDTLKIVRPRRFYPYFGPRKYHYPVGMAFLGIRTLMVGICPLEEVVSVMEAIHVPVLRHLTLLVLNGHVETGQGFNMSLLSRLSVTIGAKGSRLESLGIAIRFLSHQIKAVVERQPDHFLSPLTACTRLRTFSLGLAANKEEYTFPVTRDTLVSLLQAWAATLSYFSLSSTHLSVREPSFQAYLNPRILSDFALHAPNLARLQLPIRVEDLGNWDTSAIQPVPGRARPALCFEVRRDRYLLRPLAYARTTAEGKHGAVVIRATLAAILAPHLDRLWLEPGGAAELFGPSAAAENATPVQQRWQELEKIITISEPGRPMRSRLLSPESLTTAEEDDEDEAQVRA</sequence>
<dbReference type="AlphaFoldDB" id="A0A165C7A8"/>
<dbReference type="Proteomes" id="UP000076842">
    <property type="component" value="Unassembled WGS sequence"/>
</dbReference>
<feature type="region of interest" description="Disordered" evidence="1">
    <location>
        <begin position="1"/>
        <end position="27"/>
    </location>
</feature>
<evidence type="ECO:0000313" key="2">
    <source>
        <dbReference type="EMBL" id="KZT50352.1"/>
    </source>
</evidence>
<gene>
    <name evidence="2" type="ORF">CALCODRAFT_536825</name>
</gene>
<keyword evidence="3" id="KW-1185">Reference proteome</keyword>
<proteinExistence type="predicted"/>
<dbReference type="EMBL" id="KV424185">
    <property type="protein sequence ID" value="KZT50352.1"/>
    <property type="molecule type" value="Genomic_DNA"/>
</dbReference>